<dbReference type="GO" id="GO:0016285">
    <property type="term" value="F:alanyl aminopeptidase activity"/>
    <property type="evidence" value="ECO:0007669"/>
    <property type="project" value="UniProtKB-EC"/>
</dbReference>
<evidence type="ECO:0000313" key="18">
    <source>
        <dbReference type="EMBL" id="KDN14576.1"/>
    </source>
</evidence>
<evidence type="ECO:0000259" key="17">
    <source>
        <dbReference type="Pfam" id="PF17900"/>
    </source>
</evidence>
<comment type="cofactor">
    <cofactor evidence="2">
        <name>Zn(2+)</name>
        <dbReference type="ChEBI" id="CHEBI:29105"/>
    </cofactor>
</comment>
<evidence type="ECO:0000256" key="12">
    <source>
        <dbReference type="ARBA" id="ARBA00059739"/>
    </source>
</evidence>
<evidence type="ECO:0000259" key="15">
    <source>
        <dbReference type="Pfam" id="PF11940"/>
    </source>
</evidence>
<evidence type="ECO:0000256" key="6">
    <source>
        <dbReference type="ARBA" id="ARBA00022438"/>
    </source>
</evidence>
<evidence type="ECO:0000259" key="14">
    <source>
        <dbReference type="Pfam" id="PF01433"/>
    </source>
</evidence>
<accession>A0A837AGF8</accession>
<dbReference type="InterPro" id="IPR014782">
    <property type="entry name" value="Peptidase_M1_dom"/>
</dbReference>
<comment type="function">
    <text evidence="12">Aminopeptidase N is involved in the degradation of intracellular peptides generated by protein breakdown during normal growth as well as in response to nutrient starvation.</text>
</comment>
<protein>
    <recommendedName>
        <fullName evidence="5 13">Aminopeptidase N</fullName>
        <ecNumber evidence="4 13">3.4.11.2</ecNumber>
    </recommendedName>
</protein>
<dbReference type="EC" id="3.4.11.2" evidence="4 13"/>
<evidence type="ECO:0000256" key="13">
    <source>
        <dbReference type="NCBIfam" id="TIGR02414"/>
    </source>
</evidence>
<dbReference type="InterPro" id="IPR038438">
    <property type="entry name" value="PepN_Ig-like_sf"/>
</dbReference>
<evidence type="ECO:0000256" key="2">
    <source>
        <dbReference type="ARBA" id="ARBA00001947"/>
    </source>
</evidence>
<evidence type="ECO:0000256" key="1">
    <source>
        <dbReference type="ARBA" id="ARBA00000098"/>
    </source>
</evidence>
<comment type="similarity">
    <text evidence="3">Belongs to the peptidase M1 family.</text>
</comment>
<dbReference type="Gene3D" id="1.10.390.10">
    <property type="entry name" value="Neutral Protease Domain 2"/>
    <property type="match status" value="1"/>
</dbReference>
<dbReference type="EMBL" id="JFZV01000006">
    <property type="protein sequence ID" value="KDN14576.1"/>
    <property type="molecule type" value="Genomic_DNA"/>
</dbReference>
<dbReference type="Gene3D" id="2.60.40.1840">
    <property type="match status" value="1"/>
</dbReference>
<keyword evidence="7" id="KW-0645">Protease</keyword>
<dbReference type="GO" id="GO:0006508">
    <property type="term" value="P:proteolysis"/>
    <property type="evidence" value="ECO:0007669"/>
    <property type="project" value="UniProtKB-UniRule"/>
</dbReference>
<evidence type="ECO:0000256" key="10">
    <source>
        <dbReference type="ARBA" id="ARBA00022833"/>
    </source>
</evidence>
<dbReference type="SUPFAM" id="SSF55486">
    <property type="entry name" value="Metalloproteases ('zincins'), catalytic domain"/>
    <property type="match status" value="1"/>
</dbReference>
<dbReference type="InterPro" id="IPR042097">
    <property type="entry name" value="Aminopeptidase_N-like_N_sf"/>
</dbReference>
<evidence type="ECO:0000256" key="4">
    <source>
        <dbReference type="ARBA" id="ARBA00012564"/>
    </source>
</evidence>
<feature type="domain" description="Peptidase M1 alanyl aminopeptidase Ig-like fold" evidence="15">
    <location>
        <begin position="448"/>
        <end position="551"/>
    </location>
</feature>
<gene>
    <name evidence="18" type="ORF">SALWKB29_1366</name>
</gene>
<dbReference type="InterPro" id="IPR001930">
    <property type="entry name" value="Peptidase_M1"/>
</dbReference>
<dbReference type="Gene3D" id="1.25.50.10">
    <property type="entry name" value="Peptidase M1, alanyl aminopeptidase, C-terminal domain"/>
    <property type="match status" value="1"/>
</dbReference>
<dbReference type="Pfam" id="PF17432">
    <property type="entry name" value="DUF3458_C"/>
    <property type="match status" value="1"/>
</dbReference>
<dbReference type="FunFam" id="1.10.390.10:FF:000002">
    <property type="entry name" value="Aminopeptidase N"/>
    <property type="match status" value="1"/>
</dbReference>
<dbReference type="GO" id="GO:0008270">
    <property type="term" value="F:zinc ion binding"/>
    <property type="evidence" value="ECO:0007669"/>
    <property type="project" value="InterPro"/>
</dbReference>
<dbReference type="SUPFAM" id="SSF63737">
    <property type="entry name" value="Leukotriene A4 hydrolase N-terminal domain"/>
    <property type="match status" value="1"/>
</dbReference>
<dbReference type="Gene3D" id="3.30.2010.30">
    <property type="match status" value="1"/>
</dbReference>
<keyword evidence="11" id="KW-0482">Metalloprotease</keyword>
<keyword evidence="6 18" id="KW-0031">Aminopeptidase</keyword>
<dbReference type="Gene3D" id="2.60.40.1730">
    <property type="entry name" value="tricorn interacting facor f3 domain"/>
    <property type="match status" value="1"/>
</dbReference>
<dbReference type="Pfam" id="PF11940">
    <property type="entry name" value="DUF3458"/>
    <property type="match status" value="1"/>
</dbReference>
<comment type="catalytic activity">
    <reaction evidence="1">
        <text>Release of an N-terminal amino acid, Xaa-|-Yaa- from a peptide, amide or arylamide. Xaa is preferably Ala, but may be most amino acids including Pro (slow action). When a terminal hydrophobic residue is followed by a prolyl residue, the two may be released as an intact Xaa-Pro dipeptide.</text>
        <dbReference type="EC" id="3.4.11.2"/>
    </reaction>
</comment>
<proteinExistence type="inferred from homology"/>
<dbReference type="CDD" id="cd09600">
    <property type="entry name" value="M1_APN"/>
    <property type="match status" value="1"/>
</dbReference>
<dbReference type="InterPro" id="IPR027268">
    <property type="entry name" value="Peptidase_M4/M1_CTD_sf"/>
</dbReference>
<feature type="domain" description="Peptidase M1 membrane alanine aminopeptidase" evidence="14">
    <location>
        <begin position="229"/>
        <end position="440"/>
    </location>
</feature>
<dbReference type="FunFam" id="2.60.40.1840:FF:000001">
    <property type="entry name" value="Aminopeptidase N"/>
    <property type="match status" value="1"/>
</dbReference>
<dbReference type="InterPro" id="IPR012779">
    <property type="entry name" value="Peptidase_M1_pepN"/>
</dbReference>
<evidence type="ECO:0000256" key="9">
    <source>
        <dbReference type="ARBA" id="ARBA00022801"/>
    </source>
</evidence>
<dbReference type="PANTHER" id="PTHR46322:SF1">
    <property type="entry name" value="PUROMYCIN-SENSITIVE AMINOPEPTIDASE"/>
    <property type="match status" value="1"/>
</dbReference>
<keyword evidence="19" id="KW-1185">Reference proteome</keyword>
<evidence type="ECO:0000256" key="11">
    <source>
        <dbReference type="ARBA" id="ARBA00023049"/>
    </source>
</evidence>
<dbReference type="NCBIfam" id="TIGR02414">
    <property type="entry name" value="pepN_proteo"/>
    <property type="match status" value="1"/>
</dbReference>
<evidence type="ECO:0000256" key="8">
    <source>
        <dbReference type="ARBA" id="ARBA00022723"/>
    </source>
</evidence>
<dbReference type="PRINTS" id="PR00756">
    <property type="entry name" value="ALADIPTASE"/>
</dbReference>
<comment type="caution">
    <text evidence="18">The sequence shown here is derived from an EMBL/GenBank/DDBJ whole genome shotgun (WGS) entry which is preliminary data.</text>
</comment>
<dbReference type="GO" id="GO:0008237">
    <property type="term" value="F:metallopeptidase activity"/>
    <property type="evidence" value="ECO:0007669"/>
    <property type="project" value="UniProtKB-UniRule"/>
</dbReference>
<feature type="domain" description="Peptidase M1 alanyl aminopeptidase C-terminal" evidence="16">
    <location>
        <begin position="555"/>
        <end position="882"/>
    </location>
</feature>
<evidence type="ECO:0000256" key="3">
    <source>
        <dbReference type="ARBA" id="ARBA00010136"/>
    </source>
</evidence>
<dbReference type="InterPro" id="IPR037144">
    <property type="entry name" value="Peptidase_M1_pepN_C_sf"/>
</dbReference>
<sequence>MLNMSENKVVHYLKDYQAPDFAVADINLTFSLEDAYATVLNRMTVVPRQADKPCVLDGSAELLQIVLNGKSLCPHEYAVADEKLIIHAVPDSEFVLEITTKLYPAQNKTLMGLYESGDNLYTQNEPEGFRKITYYFDRPDVMSQFTTTIIGDKQRYPVMLSNGNLIDSGELDNGRHWVCWRDPFAKPSYLFALVAGQLAVLEGSFTTRSGKEVALKFYTRPEDRAKAGFALESLKHAMQWDEDRFNLEYDLNIFMVVAVSDFNMGAMENKGLNIFNTKYVLASSDTATDADFEAIEGVIGHEYFHNWTGNRVTCRDWFQLSLKEGLTVFRDQEFSADRASRAVRRIHNVRVLRSMQFAEDAGPMAHPVRPASYEEMNNFYTLTVYEKGAEVVRMYHTLLGEAGFQKGMQLYFQRHDGQAVTCDDFRAAMADANGVNLEQFALWYSQAGTPQIKAHGEYDAGNRTFSLHLQQYIPPTPDMADKQPMVIPVKVGLLGRDGTSVVFRLADTDAVVEETVLVFNQAQQTFVFHDVAQEVVPSLLRGFSAPVRLDYPYSDADLMLLLAHDSDSFARWEAAQTLYRRAVAANVVALEANQPAPHHAELAEAITAALNADIDPAYKAVLLQVPTEAELWEDAQSINPELYVRARQALLQDLAASMEDTLTHWRTWADTQEQNSKHAAPQEYHPDLAGVRSLRNILLQWGVQASAQVLQTIASEYTQRATNMTHEFGMLSAINHLSDDKRDELLNQFAQRHAHDDLVMDKYFVLIGSSQRADTLQQVQAALQHPAFSLENPNKVRSLLGSFSRNIQHFHAADGSGYRFIAEHILRIDGFNPQVASRLVQAFNLYGRLEPQRKALMAEQLQRIQQHEGLSKDSREIVDKILRD</sequence>
<evidence type="ECO:0000259" key="16">
    <source>
        <dbReference type="Pfam" id="PF17432"/>
    </source>
</evidence>
<keyword evidence="10" id="KW-0862">Zinc</keyword>
<dbReference type="InterPro" id="IPR035414">
    <property type="entry name" value="Peptidase_M1_pepN_Ig-like"/>
</dbReference>
<dbReference type="Pfam" id="PF17900">
    <property type="entry name" value="Peptidase_M1_N"/>
    <property type="match status" value="1"/>
</dbReference>
<dbReference type="Pfam" id="PF01433">
    <property type="entry name" value="Peptidase_M1"/>
    <property type="match status" value="1"/>
</dbReference>
<dbReference type="PANTHER" id="PTHR46322">
    <property type="entry name" value="PUROMYCIN-SENSITIVE AMINOPEPTIDASE"/>
    <property type="match status" value="1"/>
</dbReference>
<dbReference type="FunFam" id="3.30.2010.30:FF:000002">
    <property type="entry name" value="Putative aminopeptidase N"/>
    <property type="match status" value="1"/>
</dbReference>
<dbReference type="InterPro" id="IPR024601">
    <property type="entry name" value="Peptidase_M1_pepN_C"/>
</dbReference>
<evidence type="ECO:0000313" key="19">
    <source>
        <dbReference type="Proteomes" id="UP000027170"/>
    </source>
</evidence>
<dbReference type="InterPro" id="IPR045357">
    <property type="entry name" value="Aminopeptidase_N-like_N"/>
</dbReference>
<organism evidence="18 19">
    <name type="scientific">Snodgrassella communis</name>
    <dbReference type="NCBI Taxonomy" id="2946699"/>
    <lineage>
        <taxon>Bacteria</taxon>
        <taxon>Pseudomonadati</taxon>
        <taxon>Pseudomonadota</taxon>
        <taxon>Betaproteobacteria</taxon>
        <taxon>Neisseriales</taxon>
        <taxon>Neisseriaceae</taxon>
        <taxon>Snodgrassella</taxon>
    </lineage>
</organism>
<name>A0A837AGF8_9NEIS</name>
<reference evidence="18 19" key="1">
    <citation type="submission" date="2014-03" db="EMBL/GenBank/DDBJ databases">
        <title>The genomes of two eusocial bee gut symbionts.</title>
        <authorList>
            <person name="Kwong W.K."/>
            <person name="Engel P."/>
            <person name="Koch H."/>
            <person name="Moran N.A."/>
        </authorList>
    </citation>
    <scope>NUCLEOTIDE SEQUENCE [LARGE SCALE GENOMIC DNA]</scope>
    <source>
        <strain evidence="19">wkB29</strain>
    </source>
</reference>
<dbReference type="Proteomes" id="UP000027170">
    <property type="component" value="Unassembled WGS sequence"/>
</dbReference>
<evidence type="ECO:0000256" key="7">
    <source>
        <dbReference type="ARBA" id="ARBA00022670"/>
    </source>
</evidence>
<dbReference type="AlphaFoldDB" id="A0A837AGF8"/>
<evidence type="ECO:0000256" key="5">
    <source>
        <dbReference type="ARBA" id="ARBA00015611"/>
    </source>
</evidence>
<keyword evidence="8" id="KW-0479">Metal-binding</keyword>
<dbReference type="FunFam" id="2.60.40.1730:FF:000005">
    <property type="entry name" value="Aminopeptidase N"/>
    <property type="match status" value="1"/>
</dbReference>
<feature type="domain" description="Aminopeptidase N-like N-terminal" evidence="17">
    <location>
        <begin position="94"/>
        <end position="190"/>
    </location>
</feature>
<keyword evidence="9 18" id="KW-0378">Hydrolase</keyword>